<feature type="transmembrane region" description="Helical" evidence="7">
    <location>
        <begin position="327"/>
        <end position="348"/>
    </location>
</feature>
<evidence type="ECO:0000256" key="1">
    <source>
        <dbReference type="ARBA" id="ARBA00004651"/>
    </source>
</evidence>
<reference evidence="10" key="1">
    <citation type="submission" date="2017-02" db="EMBL/GenBank/DDBJ databases">
        <authorList>
            <person name="Regsiter A."/>
            <person name="William W."/>
        </authorList>
    </citation>
    <scope>NUCLEOTIDE SEQUENCE</scope>
    <source>
        <strain evidence="10">Bib</strain>
    </source>
</reference>
<feature type="domain" description="ABC3 transporter permease C-terminal" evidence="8">
    <location>
        <begin position="277"/>
        <end position="408"/>
    </location>
</feature>
<comment type="subcellular location">
    <subcellularLocation>
        <location evidence="1">Cell membrane</location>
        <topology evidence="1">Multi-pass membrane protein</topology>
    </subcellularLocation>
</comment>
<dbReference type="GO" id="GO:0022857">
    <property type="term" value="F:transmembrane transporter activity"/>
    <property type="evidence" value="ECO:0007669"/>
    <property type="project" value="TreeGrafter"/>
</dbReference>
<dbReference type="EMBL" id="FWDM01000032">
    <property type="protein sequence ID" value="SLM15042.1"/>
    <property type="molecule type" value="Genomic_DNA"/>
</dbReference>
<dbReference type="Pfam" id="PF02687">
    <property type="entry name" value="FtsX"/>
    <property type="match status" value="1"/>
</dbReference>
<accession>A0A3P3XKW1</accession>
<keyword evidence="3 7" id="KW-0812">Transmembrane</keyword>
<protein>
    <recommendedName>
        <fullName evidence="11">ABC3 transporter permease protein domain-containing protein</fullName>
    </recommendedName>
</protein>
<evidence type="ECO:0000256" key="5">
    <source>
        <dbReference type="ARBA" id="ARBA00023136"/>
    </source>
</evidence>
<evidence type="ECO:0000256" key="4">
    <source>
        <dbReference type="ARBA" id="ARBA00022989"/>
    </source>
</evidence>
<feature type="transmembrane region" description="Helical" evidence="7">
    <location>
        <begin position="274"/>
        <end position="295"/>
    </location>
</feature>
<keyword evidence="5 7" id="KW-0472">Membrane</keyword>
<gene>
    <name evidence="10" type="ORF">SPIROBIBN47_380045</name>
</gene>
<evidence type="ECO:0000256" key="7">
    <source>
        <dbReference type="SAM" id="Phobius"/>
    </source>
</evidence>
<dbReference type="PANTHER" id="PTHR30572">
    <property type="entry name" value="MEMBRANE COMPONENT OF TRANSPORTER-RELATED"/>
    <property type="match status" value="1"/>
</dbReference>
<feature type="transmembrane region" description="Helical" evidence="7">
    <location>
        <begin position="377"/>
        <end position="396"/>
    </location>
</feature>
<dbReference type="PANTHER" id="PTHR30572:SF4">
    <property type="entry name" value="ABC TRANSPORTER PERMEASE YTRF"/>
    <property type="match status" value="1"/>
</dbReference>
<dbReference type="InterPro" id="IPR050250">
    <property type="entry name" value="Macrolide_Exporter_MacB"/>
</dbReference>
<evidence type="ECO:0000259" key="8">
    <source>
        <dbReference type="Pfam" id="PF02687"/>
    </source>
</evidence>
<evidence type="ECO:0000313" key="10">
    <source>
        <dbReference type="EMBL" id="SLM15042.1"/>
    </source>
</evidence>
<name>A0A3P3XKW1_9SPIR</name>
<evidence type="ECO:0000256" key="2">
    <source>
        <dbReference type="ARBA" id="ARBA00022475"/>
    </source>
</evidence>
<comment type="similarity">
    <text evidence="6">Belongs to the ABC-4 integral membrane protein family.</text>
</comment>
<evidence type="ECO:0008006" key="11">
    <source>
        <dbReference type="Google" id="ProtNLM"/>
    </source>
</evidence>
<feature type="transmembrane region" description="Helical" evidence="7">
    <location>
        <begin position="24"/>
        <end position="44"/>
    </location>
</feature>
<dbReference type="Pfam" id="PF12704">
    <property type="entry name" value="MacB_PCD"/>
    <property type="match status" value="1"/>
</dbReference>
<evidence type="ECO:0000259" key="9">
    <source>
        <dbReference type="Pfam" id="PF12704"/>
    </source>
</evidence>
<evidence type="ECO:0000256" key="3">
    <source>
        <dbReference type="ARBA" id="ARBA00022692"/>
    </source>
</evidence>
<keyword evidence="2" id="KW-1003">Cell membrane</keyword>
<keyword evidence="4 7" id="KW-1133">Transmembrane helix</keyword>
<organism evidence="10">
    <name type="scientific">uncultured spirochete</name>
    <dbReference type="NCBI Taxonomy" id="156406"/>
    <lineage>
        <taxon>Bacteria</taxon>
        <taxon>Pseudomonadati</taxon>
        <taxon>Spirochaetota</taxon>
        <taxon>Spirochaetia</taxon>
        <taxon>Spirochaetales</taxon>
        <taxon>environmental samples</taxon>
    </lineage>
</organism>
<sequence length="416" mass="44840">MKASSSVLFRIAARNVLRHRRRTLITAIVLTVGIAVFIMFQSLLAGMDRVTIDTAIDYDSGSISLRSPGSDPLFKNIAIKEPKAIKDRLPALLPKGSTWTQRTRFYVQVSNWIDETPALAFAVEPEKDKEVFKTSSTVQSGAWVSPAKAVIGLDLAKDLGVRIGDLIAVTAILPDGSLNAIELEVGGIADLPLFSLSQQAIYLSAQDAEALVGAPLPVTEIDIRIPPASRLDTLVAQSDAAASALEKAFSGIEAMSIGEAMRDYLAMRNMKSKFAYIVVVIVLLISAVGIFNTVLMSMYSRIREIGVLAAYGLDPGQIKRLFSLEGMLIGIIGSAGGVLLGAVFVWWLTSRGIAFGGMFGNLDLGNLPKNLLIKGEWNPLAFIQSFSFGVLVSWLASLMPARKASHIEVTEALRFV</sequence>
<dbReference type="AlphaFoldDB" id="A0A3P3XKW1"/>
<evidence type="ECO:0000256" key="6">
    <source>
        <dbReference type="ARBA" id="ARBA00038076"/>
    </source>
</evidence>
<dbReference type="InterPro" id="IPR003838">
    <property type="entry name" value="ABC3_permease_C"/>
</dbReference>
<proteinExistence type="inferred from homology"/>
<feature type="domain" description="MacB-like periplasmic core" evidence="9">
    <location>
        <begin position="23"/>
        <end position="237"/>
    </location>
</feature>
<dbReference type="GO" id="GO:0005886">
    <property type="term" value="C:plasma membrane"/>
    <property type="evidence" value="ECO:0007669"/>
    <property type="project" value="UniProtKB-SubCell"/>
</dbReference>
<dbReference type="InterPro" id="IPR025857">
    <property type="entry name" value="MacB_PCD"/>
</dbReference>